<feature type="domain" description="MacB-like periplasmic core" evidence="8">
    <location>
        <begin position="20"/>
        <end position="237"/>
    </location>
</feature>
<reference evidence="9 10" key="1">
    <citation type="submission" date="2020-08" db="EMBL/GenBank/DDBJ databases">
        <title>Genomic Encyclopedia of Type Strains, Phase IV (KMG-IV): sequencing the most valuable type-strain genomes for metagenomic binning, comparative biology and taxonomic classification.</title>
        <authorList>
            <person name="Goeker M."/>
        </authorList>
    </citation>
    <scope>NUCLEOTIDE SEQUENCE [LARGE SCALE GENOMIC DNA]</scope>
    <source>
        <strain evidence="9 10">DSM 105074</strain>
    </source>
</reference>
<evidence type="ECO:0000256" key="5">
    <source>
        <dbReference type="ARBA" id="ARBA00023136"/>
    </source>
</evidence>
<dbReference type="EMBL" id="JACHGF010000006">
    <property type="protein sequence ID" value="MBB5285590.1"/>
    <property type="molecule type" value="Genomic_DNA"/>
</dbReference>
<sequence length="811" mass="90239">MLSNYLKIAYRNLLRSKAFSAINIVGLAFGLATCLIIGLFVLDELNYDRFHEKADRIVRVTFKANMSGNKINEATVMPPTAKTLQREYPEVLEATRLRQAMAFKLAKDDKVFKEYGVAFVDSNFLQVFTFPLVKGNPNTALLRPNTLVISEKMAQKYFGNEDPIGKALKTNNYEEVLEVTGVMADMPTHSHFHFDFLISMAGLAEAQVNSWMQSEFFTYLLLPDGYDYRQLQAKLPQVVEKYMGPEIRQAFGMNYAEFRKQGNELGLQLQPLTDIHLYADFDYDLGPSGDVRYVYMFGAIALFMLLIACINFMNLSTAGASKRAREVGIRKVMGSVKSTLVSQFLLESLLLTAVALVLAVALVWLALPFFNDLADKNLTLNFTKVPWLLPGLLLLGLAVGIMAGSYPAFFLSSFKPITVLKGGSSPGRLTNGRRSIGLRSTLVVVQFCISFVLIVGTAVVYQQLQFIQNAKLGYDKEQVLVLQGTYRLGQNEQLFKKQLLQDSRVVDVTVSGYVPAGPSYNNNFMVYGDDKVNEFTKGIRYDVDENYIPTLGMSMVAGRNFSPEFGTDSSAIILNETAAREMGWGHDAVGHTVTRPNNEGTKTTYHVIGVVKDFHFKSLHERITPLMMTLGHNGGAILAKVKTRDLPALITAVEKRWKDLVVDEPLEYSFLEENFNATYRAEQKTGQILGLFAGLTIFVACLGLFGLATFTAEQRTKEIGVRKVLGASVTSVVALLSKDFLKLVLIAILIATPVAWYAMHFWLQDFAYKIDIAWWVFALAGTLAVGIALLTVSFQSVKAALMNPVESLRSE</sequence>
<keyword evidence="4 6" id="KW-1133">Transmembrane helix</keyword>
<evidence type="ECO:0000256" key="1">
    <source>
        <dbReference type="ARBA" id="ARBA00004651"/>
    </source>
</evidence>
<dbReference type="GO" id="GO:0022857">
    <property type="term" value="F:transmembrane transporter activity"/>
    <property type="evidence" value="ECO:0007669"/>
    <property type="project" value="TreeGrafter"/>
</dbReference>
<feature type="transmembrane region" description="Helical" evidence="6">
    <location>
        <begin position="743"/>
        <end position="763"/>
    </location>
</feature>
<keyword evidence="3 6" id="KW-0812">Transmembrane</keyword>
<feature type="transmembrane region" description="Helical" evidence="6">
    <location>
        <begin position="344"/>
        <end position="367"/>
    </location>
</feature>
<dbReference type="InterPro" id="IPR003838">
    <property type="entry name" value="ABC3_permease_C"/>
</dbReference>
<organism evidence="9 10">
    <name type="scientific">Rhabdobacter roseus</name>
    <dbReference type="NCBI Taxonomy" id="1655419"/>
    <lineage>
        <taxon>Bacteria</taxon>
        <taxon>Pseudomonadati</taxon>
        <taxon>Bacteroidota</taxon>
        <taxon>Cytophagia</taxon>
        <taxon>Cytophagales</taxon>
        <taxon>Cytophagaceae</taxon>
        <taxon>Rhabdobacter</taxon>
    </lineage>
</organism>
<proteinExistence type="predicted"/>
<feature type="transmembrane region" description="Helical" evidence="6">
    <location>
        <begin position="293"/>
        <end position="315"/>
    </location>
</feature>
<evidence type="ECO:0000259" key="8">
    <source>
        <dbReference type="Pfam" id="PF12704"/>
    </source>
</evidence>
<dbReference type="Pfam" id="PF02687">
    <property type="entry name" value="FtsX"/>
    <property type="match status" value="2"/>
</dbReference>
<gene>
    <name evidence="9" type="ORF">HNQ92_003750</name>
</gene>
<comment type="caution">
    <text evidence="9">The sequence shown here is derived from an EMBL/GenBank/DDBJ whole genome shotgun (WGS) entry which is preliminary data.</text>
</comment>
<accession>A0A840U0C4</accession>
<dbReference type="InterPro" id="IPR050250">
    <property type="entry name" value="Macrolide_Exporter_MacB"/>
</dbReference>
<dbReference type="Proteomes" id="UP000557307">
    <property type="component" value="Unassembled WGS sequence"/>
</dbReference>
<dbReference type="AlphaFoldDB" id="A0A840U0C4"/>
<feature type="transmembrane region" description="Helical" evidence="6">
    <location>
        <begin position="21"/>
        <end position="42"/>
    </location>
</feature>
<evidence type="ECO:0000256" key="4">
    <source>
        <dbReference type="ARBA" id="ARBA00022989"/>
    </source>
</evidence>
<dbReference type="InterPro" id="IPR025857">
    <property type="entry name" value="MacB_PCD"/>
</dbReference>
<dbReference type="GO" id="GO:0005886">
    <property type="term" value="C:plasma membrane"/>
    <property type="evidence" value="ECO:0007669"/>
    <property type="project" value="UniProtKB-SubCell"/>
</dbReference>
<feature type="transmembrane region" description="Helical" evidence="6">
    <location>
        <begin position="387"/>
        <end position="411"/>
    </location>
</feature>
<feature type="domain" description="MacB-like periplasmic core" evidence="8">
    <location>
        <begin position="448"/>
        <end position="615"/>
    </location>
</feature>
<feature type="domain" description="ABC3 transporter permease C-terminal" evidence="7">
    <location>
        <begin position="299"/>
        <end position="414"/>
    </location>
</feature>
<protein>
    <submittedName>
        <fullName evidence="9">Putative ABC transport system permease protein</fullName>
    </submittedName>
</protein>
<evidence type="ECO:0000256" key="3">
    <source>
        <dbReference type="ARBA" id="ARBA00022692"/>
    </source>
</evidence>
<keyword evidence="2" id="KW-1003">Cell membrane</keyword>
<feature type="transmembrane region" description="Helical" evidence="6">
    <location>
        <begin position="772"/>
        <end position="794"/>
    </location>
</feature>
<dbReference type="Pfam" id="PF12704">
    <property type="entry name" value="MacB_PCD"/>
    <property type="match status" value="2"/>
</dbReference>
<dbReference type="PANTHER" id="PTHR30572">
    <property type="entry name" value="MEMBRANE COMPONENT OF TRANSPORTER-RELATED"/>
    <property type="match status" value="1"/>
</dbReference>
<evidence type="ECO:0000313" key="9">
    <source>
        <dbReference type="EMBL" id="MBB5285590.1"/>
    </source>
</evidence>
<evidence type="ECO:0000313" key="10">
    <source>
        <dbReference type="Proteomes" id="UP000557307"/>
    </source>
</evidence>
<feature type="domain" description="ABC3 transporter permease C-terminal" evidence="7">
    <location>
        <begin position="691"/>
        <end position="804"/>
    </location>
</feature>
<dbReference type="RefSeq" id="WP_184175918.1">
    <property type="nucleotide sequence ID" value="NZ_JACHGF010000006.1"/>
</dbReference>
<keyword evidence="10" id="KW-1185">Reference proteome</keyword>
<name>A0A840U0C4_9BACT</name>
<comment type="subcellular location">
    <subcellularLocation>
        <location evidence="1">Cell membrane</location>
        <topology evidence="1">Multi-pass membrane protein</topology>
    </subcellularLocation>
</comment>
<evidence type="ECO:0000259" key="7">
    <source>
        <dbReference type="Pfam" id="PF02687"/>
    </source>
</evidence>
<evidence type="ECO:0000256" key="2">
    <source>
        <dbReference type="ARBA" id="ARBA00022475"/>
    </source>
</evidence>
<feature type="transmembrane region" description="Helical" evidence="6">
    <location>
        <begin position="688"/>
        <end position="708"/>
    </location>
</feature>
<keyword evidence="5 6" id="KW-0472">Membrane</keyword>
<dbReference type="PANTHER" id="PTHR30572:SF18">
    <property type="entry name" value="ABC-TYPE MACROLIDE FAMILY EXPORT SYSTEM PERMEASE COMPONENT 2"/>
    <property type="match status" value="1"/>
</dbReference>
<feature type="transmembrane region" description="Helical" evidence="6">
    <location>
        <begin position="442"/>
        <end position="461"/>
    </location>
</feature>
<evidence type="ECO:0000256" key="6">
    <source>
        <dbReference type="SAM" id="Phobius"/>
    </source>
</evidence>